<feature type="binding site" evidence="8">
    <location>
        <position position="6"/>
    </location>
    <ligand>
        <name>Mg(2+)</name>
        <dbReference type="ChEBI" id="CHEBI:18420"/>
    </ligand>
</feature>
<evidence type="ECO:0000256" key="3">
    <source>
        <dbReference type="ARBA" id="ARBA00022722"/>
    </source>
</evidence>
<dbReference type="InterPro" id="IPR022907">
    <property type="entry name" value="VapC_family"/>
</dbReference>
<dbReference type="OrthoDB" id="9796690at2"/>
<keyword evidence="4 8" id="KW-0479">Metal-binding</keyword>
<keyword evidence="5 8" id="KW-0378">Hydrolase</keyword>
<accession>A0A4R6RF97</accession>
<dbReference type="InterPro" id="IPR029060">
    <property type="entry name" value="PIN-like_dom_sf"/>
</dbReference>
<feature type="binding site" evidence="8">
    <location>
        <position position="97"/>
    </location>
    <ligand>
        <name>Mg(2+)</name>
        <dbReference type="ChEBI" id="CHEBI:18420"/>
    </ligand>
</feature>
<dbReference type="GO" id="GO:0090729">
    <property type="term" value="F:toxin activity"/>
    <property type="evidence" value="ECO:0007669"/>
    <property type="project" value="UniProtKB-KW"/>
</dbReference>
<evidence type="ECO:0000256" key="5">
    <source>
        <dbReference type="ARBA" id="ARBA00022801"/>
    </source>
</evidence>
<evidence type="ECO:0000259" key="9">
    <source>
        <dbReference type="Pfam" id="PF01850"/>
    </source>
</evidence>
<dbReference type="PANTHER" id="PTHR33653">
    <property type="entry name" value="RIBONUCLEASE VAPC2"/>
    <property type="match status" value="1"/>
</dbReference>
<evidence type="ECO:0000313" key="11">
    <source>
        <dbReference type="Proteomes" id="UP000294547"/>
    </source>
</evidence>
<keyword evidence="6 8" id="KW-0460">Magnesium</keyword>
<sequence>MNYLLDTNIISHMIRYPTGTALARFETTDPGTAVTSIIVAAELRFGYVKAGSQRLAADVEATLTSVGVLDWTLPCDRIYAEIRGDLHRRGALIGPMDMLIAAHALALDATLVTDNEDEFRRVAGLKIENWVR</sequence>
<comment type="cofactor">
    <cofactor evidence="1 8">
        <name>Mg(2+)</name>
        <dbReference type="ChEBI" id="CHEBI:18420"/>
    </cofactor>
</comment>
<dbReference type="EC" id="3.1.-.-" evidence="8"/>
<dbReference type="Pfam" id="PF01850">
    <property type="entry name" value="PIN"/>
    <property type="match status" value="1"/>
</dbReference>
<feature type="domain" description="PIN" evidence="9">
    <location>
        <begin position="3"/>
        <end position="124"/>
    </location>
</feature>
<evidence type="ECO:0000313" key="10">
    <source>
        <dbReference type="EMBL" id="TDP84920.1"/>
    </source>
</evidence>
<comment type="similarity">
    <text evidence="7 8">Belongs to the PINc/VapC protein family.</text>
</comment>
<dbReference type="CDD" id="cd18748">
    <property type="entry name" value="PIN_VapC4-5_FitB-like"/>
    <property type="match status" value="1"/>
</dbReference>
<reference evidence="10 11" key="1">
    <citation type="submission" date="2019-03" db="EMBL/GenBank/DDBJ databases">
        <title>Genomic Encyclopedia of Type Strains, Phase IV (KMG-IV): sequencing the most valuable type-strain genomes for metagenomic binning, comparative biology and taxonomic classification.</title>
        <authorList>
            <person name="Goeker M."/>
        </authorList>
    </citation>
    <scope>NUCLEOTIDE SEQUENCE [LARGE SCALE GENOMIC DNA]</scope>
    <source>
        <strain evidence="10 11">DSM 102969</strain>
    </source>
</reference>
<gene>
    <name evidence="8" type="primary">vapC</name>
    <name evidence="10" type="ORF">EDD54_1762</name>
</gene>
<dbReference type="Gene3D" id="3.40.50.1010">
    <property type="entry name" value="5'-nuclease"/>
    <property type="match status" value="1"/>
</dbReference>
<protein>
    <recommendedName>
        <fullName evidence="8">Ribonuclease VapC</fullName>
        <shortName evidence="8">RNase VapC</shortName>
        <ecNumber evidence="8">3.1.-.-</ecNumber>
    </recommendedName>
    <alternativeName>
        <fullName evidence="8">Toxin VapC</fullName>
    </alternativeName>
</protein>
<comment type="function">
    <text evidence="8">Toxic component of a toxin-antitoxin (TA) system. An RNase.</text>
</comment>
<dbReference type="GO" id="GO:0004540">
    <property type="term" value="F:RNA nuclease activity"/>
    <property type="evidence" value="ECO:0007669"/>
    <property type="project" value="InterPro"/>
</dbReference>
<keyword evidence="10" id="KW-0255">Endonuclease</keyword>
<dbReference type="InterPro" id="IPR050556">
    <property type="entry name" value="Type_II_TA_system_RNase"/>
</dbReference>
<dbReference type="EMBL" id="SNXY01000007">
    <property type="protein sequence ID" value="TDP84920.1"/>
    <property type="molecule type" value="Genomic_DNA"/>
</dbReference>
<keyword evidence="8" id="KW-0800">Toxin</keyword>
<dbReference type="InterPro" id="IPR002716">
    <property type="entry name" value="PIN_dom"/>
</dbReference>
<keyword evidence="3 8" id="KW-0540">Nuclease</keyword>
<keyword evidence="11" id="KW-1185">Reference proteome</keyword>
<dbReference type="Proteomes" id="UP000294547">
    <property type="component" value="Unassembled WGS sequence"/>
</dbReference>
<dbReference type="GO" id="GO:0016787">
    <property type="term" value="F:hydrolase activity"/>
    <property type="evidence" value="ECO:0007669"/>
    <property type="project" value="UniProtKB-KW"/>
</dbReference>
<comment type="caution">
    <text evidence="10">The sequence shown here is derived from an EMBL/GenBank/DDBJ whole genome shotgun (WGS) entry which is preliminary data.</text>
</comment>
<evidence type="ECO:0000256" key="6">
    <source>
        <dbReference type="ARBA" id="ARBA00022842"/>
    </source>
</evidence>
<dbReference type="SUPFAM" id="SSF88723">
    <property type="entry name" value="PIN domain-like"/>
    <property type="match status" value="1"/>
</dbReference>
<evidence type="ECO:0000256" key="2">
    <source>
        <dbReference type="ARBA" id="ARBA00022649"/>
    </source>
</evidence>
<proteinExistence type="inferred from homology"/>
<organism evidence="10 11">
    <name type="scientific">Oharaeibacter diazotrophicus</name>
    <dbReference type="NCBI Taxonomy" id="1920512"/>
    <lineage>
        <taxon>Bacteria</taxon>
        <taxon>Pseudomonadati</taxon>
        <taxon>Pseudomonadota</taxon>
        <taxon>Alphaproteobacteria</taxon>
        <taxon>Hyphomicrobiales</taxon>
        <taxon>Pleomorphomonadaceae</taxon>
        <taxon>Oharaeibacter</taxon>
    </lineage>
</organism>
<dbReference type="GO" id="GO:0004519">
    <property type="term" value="F:endonuclease activity"/>
    <property type="evidence" value="ECO:0007669"/>
    <property type="project" value="UniProtKB-KW"/>
</dbReference>
<dbReference type="GO" id="GO:0000287">
    <property type="term" value="F:magnesium ion binding"/>
    <property type="evidence" value="ECO:0007669"/>
    <property type="project" value="UniProtKB-UniRule"/>
</dbReference>
<keyword evidence="2 8" id="KW-1277">Toxin-antitoxin system</keyword>
<dbReference type="AlphaFoldDB" id="A0A4R6RF97"/>
<evidence type="ECO:0000256" key="4">
    <source>
        <dbReference type="ARBA" id="ARBA00022723"/>
    </source>
</evidence>
<name>A0A4R6RF97_9HYPH</name>
<evidence type="ECO:0000256" key="8">
    <source>
        <dbReference type="HAMAP-Rule" id="MF_00265"/>
    </source>
</evidence>
<evidence type="ECO:0000256" key="1">
    <source>
        <dbReference type="ARBA" id="ARBA00001946"/>
    </source>
</evidence>
<evidence type="ECO:0000256" key="7">
    <source>
        <dbReference type="ARBA" id="ARBA00038093"/>
    </source>
</evidence>
<dbReference type="HAMAP" id="MF_00265">
    <property type="entry name" value="VapC_Nob1"/>
    <property type="match status" value="1"/>
</dbReference>
<dbReference type="PANTHER" id="PTHR33653:SF1">
    <property type="entry name" value="RIBONUCLEASE VAPC2"/>
    <property type="match status" value="1"/>
</dbReference>